<dbReference type="OrthoDB" id="508119at2759"/>
<proteinExistence type="inferred from homology"/>
<feature type="transmembrane region" description="Helical" evidence="10">
    <location>
        <begin position="348"/>
        <end position="367"/>
    </location>
</feature>
<dbReference type="GeneID" id="70227039"/>
<dbReference type="PROSITE" id="PS00216">
    <property type="entry name" value="SUGAR_TRANSPORT_1"/>
    <property type="match status" value="2"/>
</dbReference>
<evidence type="ECO:0000313" key="12">
    <source>
        <dbReference type="EMBL" id="KAH7259004.1"/>
    </source>
</evidence>
<dbReference type="PANTHER" id="PTHR48022">
    <property type="entry name" value="PLASTIDIC GLUCOSE TRANSPORTER 4"/>
    <property type="match status" value="1"/>
</dbReference>
<feature type="transmembrane region" description="Helical" evidence="10">
    <location>
        <begin position="156"/>
        <end position="175"/>
    </location>
</feature>
<dbReference type="EMBL" id="JAGMUX010000005">
    <property type="protein sequence ID" value="KAH7259004.1"/>
    <property type="molecule type" value="Genomic_DNA"/>
</dbReference>
<dbReference type="InterPro" id="IPR005828">
    <property type="entry name" value="MFS_sugar_transport-like"/>
</dbReference>
<name>A0A9P9KMH6_FUSRE</name>
<dbReference type="GO" id="GO:0005351">
    <property type="term" value="F:carbohydrate:proton symporter activity"/>
    <property type="evidence" value="ECO:0007669"/>
    <property type="project" value="TreeGrafter"/>
</dbReference>
<comment type="caution">
    <text evidence="12">The sequence shown here is derived from an EMBL/GenBank/DDBJ whole genome shotgun (WGS) entry which is preliminary data.</text>
</comment>
<gene>
    <name evidence="12" type="ORF">BKA55DRAFT_638707</name>
</gene>
<keyword evidence="6 10" id="KW-1133">Transmembrane helix</keyword>
<reference evidence="12" key="1">
    <citation type="journal article" date="2021" name="Nat. Commun.">
        <title>Genetic determinants of endophytism in the Arabidopsis root mycobiome.</title>
        <authorList>
            <person name="Mesny F."/>
            <person name="Miyauchi S."/>
            <person name="Thiergart T."/>
            <person name="Pickel B."/>
            <person name="Atanasova L."/>
            <person name="Karlsson M."/>
            <person name="Huettel B."/>
            <person name="Barry K.W."/>
            <person name="Haridas S."/>
            <person name="Chen C."/>
            <person name="Bauer D."/>
            <person name="Andreopoulos W."/>
            <person name="Pangilinan J."/>
            <person name="LaButti K."/>
            <person name="Riley R."/>
            <person name="Lipzen A."/>
            <person name="Clum A."/>
            <person name="Drula E."/>
            <person name="Henrissat B."/>
            <person name="Kohler A."/>
            <person name="Grigoriev I.V."/>
            <person name="Martin F.M."/>
            <person name="Hacquard S."/>
        </authorList>
    </citation>
    <scope>NUCLEOTIDE SEQUENCE</scope>
    <source>
        <strain evidence="12">MPI-CAGE-AT-0023</strain>
    </source>
</reference>
<dbReference type="AlphaFoldDB" id="A0A9P9KMH6"/>
<evidence type="ECO:0000256" key="5">
    <source>
        <dbReference type="ARBA" id="ARBA00022911"/>
    </source>
</evidence>
<keyword evidence="3 9" id="KW-0813">Transport</keyword>
<evidence type="ECO:0000256" key="2">
    <source>
        <dbReference type="ARBA" id="ARBA00010992"/>
    </source>
</evidence>
<dbReference type="Pfam" id="PF00083">
    <property type="entry name" value="Sugar_tr"/>
    <property type="match status" value="1"/>
</dbReference>
<dbReference type="InterPro" id="IPR003663">
    <property type="entry name" value="Sugar/inositol_transpt"/>
</dbReference>
<evidence type="ECO:0000256" key="4">
    <source>
        <dbReference type="ARBA" id="ARBA00022692"/>
    </source>
</evidence>
<dbReference type="Gene3D" id="1.20.1250.20">
    <property type="entry name" value="MFS general substrate transporter like domains"/>
    <property type="match status" value="1"/>
</dbReference>
<feature type="transmembrane region" description="Helical" evidence="10">
    <location>
        <begin position="187"/>
        <end position="209"/>
    </location>
</feature>
<evidence type="ECO:0000256" key="9">
    <source>
        <dbReference type="RuleBase" id="RU003346"/>
    </source>
</evidence>
<dbReference type="PROSITE" id="PS50850">
    <property type="entry name" value="MFS"/>
    <property type="match status" value="1"/>
</dbReference>
<feature type="transmembrane region" description="Helical" evidence="10">
    <location>
        <begin position="387"/>
        <end position="409"/>
    </location>
</feature>
<dbReference type="InterPro" id="IPR036259">
    <property type="entry name" value="MFS_trans_sf"/>
</dbReference>
<dbReference type="InterPro" id="IPR020846">
    <property type="entry name" value="MFS_dom"/>
</dbReference>
<keyword evidence="7 10" id="KW-0472">Membrane</keyword>
<keyword evidence="4 10" id="KW-0812">Transmembrane</keyword>
<keyword evidence="13" id="KW-1185">Reference proteome</keyword>
<feature type="transmembrane region" description="Helical" evidence="10">
    <location>
        <begin position="447"/>
        <end position="471"/>
    </location>
</feature>
<comment type="similarity">
    <text evidence="2 9">Belongs to the major facilitator superfamily. Sugar transporter (TC 2.A.1.1) family.</text>
</comment>
<evidence type="ECO:0000256" key="7">
    <source>
        <dbReference type="ARBA" id="ARBA00023136"/>
    </source>
</evidence>
<feature type="domain" description="Major facilitator superfamily (MFS) profile" evidence="11">
    <location>
        <begin position="29"/>
        <end position="475"/>
    </location>
</feature>
<evidence type="ECO:0000313" key="13">
    <source>
        <dbReference type="Proteomes" id="UP000720189"/>
    </source>
</evidence>
<protein>
    <recommendedName>
        <fullName evidence="8">Quinate transporter</fullName>
    </recommendedName>
</protein>
<evidence type="ECO:0000256" key="6">
    <source>
        <dbReference type="ARBA" id="ARBA00022989"/>
    </source>
</evidence>
<dbReference type="InterPro" id="IPR050360">
    <property type="entry name" value="MFS_Sugar_Transporters"/>
</dbReference>
<evidence type="ECO:0000259" key="11">
    <source>
        <dbReference type="PROSITE" id="PS50850"/>
    </source>
</evidence>
<feature type="transmembrane region" description="Helical" evidence="10">
    <location>
        <begin position="104"/>
        <end position="122"/>
    </location>
</feature>
<accession>A0A9P9KMH6</accession>
<feature type="transmembrane region" description="Helical" evidence="10">
    <location>
        <begin position="319"/>
        <end position="341"/>
    </location>
</feature>
<keyword evidence="5" id="KW-0672">Quinate metabolism</keyword>
<dbReference type="GO" id="GO:0016020">
    <property type="term" value="C:membrane"/>
    <property type="evidence" value="ECO:0007669"/>
    <property type="project" value="UniProtKB-SubCell"/>
</dbReference>
<dbReference type="RefSeq" id="XP_046051712.1">
    <property type="nucleotide sequence ID" value="XM_046197085.1"/>
</dbReference>
<dbReference type="InterPro" id="IPR005829">
    <property type="entry name" value="Sugar_transporter_CS"/>
</dbReference>
<evidence type="ECO:0000256" key="10">
    <source>
        <dbReference type="SAM" id="Phobius"/>
    </source>
</evidence>
<dbReference type="PANTHER" id="PTHR48022:SF34">
    <property type="entry name" value="MAJOR FACILITATOR SUPERFAMILY (MFS) PROFILE DOMAIN-CONTAINING PROTEIN-RELATED"/>
    <property type="match status" value="1"/>
</dbReference>
<dbReference type="Proteomes" id="UP000720189">
    <property type="component" value="Unassembled WGS sequence"/>
</dbReference>
<dbReference type="NCBIfam" id="TIGR00879">
    <property type="entry name" value="SP"/>
    <property type="match status" value="1"/>
</dbReference>
<organism evidence="12 13">
    <name type="scientific">Fusarium redolens</name>
    <dbReference type="NCBI Taxonomy" id="48865"/>
    <lineage>
        <taxon>Eukaryota</taxon>
        <taxon>Fungi</taxon>
        <taxon>Dikarya</taxon>
        <taxon>Ascomycota</taxon>
        <taxon>Pezizomycotina</taxon>
        <taxon>Sordariomycetes</taxon>
        <taxon>Hypocreomycetidae</taxon>
        <taxon>Hypocreales</taxon>
        <taxon>Nectriaceae</taxon>
        <taxon>Fusarium</taxon>
        <taxon>Fusarium redolens species complex</taxon>
    </lineage>
</organism>
<evidence type="ECO:0000256" key="3">
    <source>
        <dbReference type="ARBA" id="ARBA00022448"/>
    </source>
</evidence>
<evidence type="ECO:0000256" key="8">
    <source>
        <dbReference type="ARBA" id="ARBA00043213"/>
    </source>
</evidence>
<dbReference type="SUPFAM" id="SSF103473">
    <property type="entry name" value="MFS general substrate transporter"/>
    <property type="match status" value="1"/>
</dbReference>
<evidence type="ECO:0000256" key="1">
    <source>
        <dbReference type="ARBA" id="ARBA00004141"/>
    </source>
</evidence>
<sequence>MRNPPAVRASSLQGEDVPHEIYGFRPYLLAMSASWASAIYGYDSAFIGGTLSLPSFQRTYGLDTASDSAKANLSSNIVSTFQGGAFFRCASSFLVAERFGRRPTLILAAIIFSIGAALQMIGRALTGWGVGSSAMILPIYVSECSLALIRGRLVRTFEVMLQAALVCGFWVNYGVNKNISPEGSMQWHIPVAIQFVPAGLLVIFMIPMIESPRWLVSKGKLQDARKNLSWVRSLPQDHAYIDREMSMIEVAIEHEVSSTGQRENWRQIFSELFQPGVRGRMVLSCGLVSFQNFTGINAINYYCPTIFRSIGFTGTSVGLLATGIFGIVKMAATMLYAAFLVDKLGRRPLLLIGAVGSSIAMFYLAGYSKISGSFEHIPPRDAGAKTAVAMVYIYALFYGMSWNGIPWLFTSEIIPNLVRTLGMSFCICIQWVTQFIVVYSLPHMVIGITYGTFLFFGTCTVFAIVFAWLFIPETKGVQLEDMDLLFGPDVPILASQARDNYVQGIAARALDEREDSKMKAAEIEHV</sequence>
<feature type="transmembrane region" description="Helical" evidence="10">
    <location>
        <begin position="421"/>
        <end position="441"/>
    </location>
</feature>
<comment type="subcellular location">
    <subcellularLocation>
        <location evidence="1">Membrane</location>
        <topology evidence="1">Multi-pass membrane protein</topology>
    </subcellularLocation>
</comment>
<dbReference type="PRINTS" id="PR00171">
    <property type="entry name" value="SUGRTRNSPORT"/>
</dbReference>